<keyword evidence="2" id="KW-1185">Reference proteome</keyword>
<dbReference type="Pfam" id="PF20135">
    <property type="entry name" value="DUF6525"/>
    <property type="match status" value="1"/>
</dbReference>
<reference evidence="1 2" key="1">
    <citation type="submission" date="2015-09" db="EMBL/GenBank/DDBJ databases">
        <authorList>
            <consortium name="Swine Surveillance"/>
        </authorList>
    </citation>
    <scope>NUCLEOTIDE SEQUENCE [LARGE SCALE GENOMIC DNA]</scope>
    <source>
        <strain evidence="1 2">CECT 4357</strain>
    </source>
</reference>
<gene>
    <name evidence="1" type="ORF">TG4357_02867</name>
</gene>
<dbReference type="Proteomes" id="UP000051587">
    <property type="component" value="Unassembled WGS sequence"/>
</dbReference>
<sequence>MHEFDQLPPVLRAWLAHAALPWRPRSVRRAYDRALALTGEPSSALSELDRLEALQLAKDTSLSVGG</sequence>
<dbReference type="STRING" id="53501.SAMN04488043_101393"/>
<dbReference type="RefSeq" id="WP_139193565.1">
    <property type="nucleotide sequence ID" value="NZ_CP051181.1"/>
</dbReference>
<protein>
    <submittedName>
        <fullName evidence="1">Uncharacterized protein</fullName>
    </submittedName>
</protein>
<proteinExistence type="predicted"/>
<evidence type="ECO:0000313" key="2">
    <source>
        <dbReference type="Proteomes" id="UP000051587"/>
    </source>
</evidence>
<dbReference type="InterPro" id="IPR045386">
    <property type="entry name" value="DUF6525"/>
</dbReference>
<name>A0A0P1FGK9_THAGE</name>
<evidence type="ECO:0000313" key="1">
    <source>
        <dbReference type="EMBL" id="CUH67196.1"/>
    </source>
</evidence>
<organism evidence="1 2">
    <name type="scientific">Thalassovita gelatinovora</name>
    <name type="common">Thalassobius gelatinovorus</name>
    <dbReference type="NCBI Taxonomy" id="53501"/>
    <lineage>
        <taxon>Bacteria</taxon>
        <taxon>Pseudomonadati</taxon>
        <taxon>Pseudomonadota</taxon>
        <taxon>Alphaproteobacteria</taxon>
        <taxon>Rhodobacterales</taxon>
        <taxon>Roseobacteraceae</taxon>
        <taxon>Thalassovita</taxon>
    </lineage>
</organism>
<accession>A0A0P1FGK9</accession>
<dbReference type="AlphaFoldDB" id="A0A0P1FGK9"/>
<dbReference type="EMBL" id="CYSA01000026">
    <property type="protein sequence ID" value="CUH67196.1"/>
    <property type="molecule type" value="Genomic_DNA"/>
</dbReference>